<evidence type="ECO:0000313" key="2">
    <source>
        <dbReference type="Proteomes" id="UP001620626"/>
    </source>
</evidence>
<organism evidence="1 2">
    <name type="scientific">Heterodera trifolii</name>
    <dbReference type="NCBI Taxonomy" id="157864"/>
    <lineage>
        <taxon>Eukaryota</taxon>
        <taxon>Metazoa</taxon>
        <taxon>Ecdysozoa</taxon>
        <taxon>Nematoda</taxon>
        <taxon>Chromadorea</taxon>
        <taxon>Rhabditida</taxon>
        <taxon>Tylenchina</taxon>
        <taxon>Tylenchomorpha</taxon>
        <taxon>Tylenchoidea</taxon>
        <taxon>Heteroderidae</taxon>
        <taxon>Heteroderinae</taxon>
        <taxon>Heterodera</taxon>
    </lineage>
</organism>
<evidence type="ECO:0000313" key="1">
    <source>
        <dbReference type="EMBL" id="KAL3106461.1"/>
    </source>
</evidence>
<accession>A0ABD2KU79</accession>
<comment type="caution">
    <text evidence="1">The sequence shown here is derived from an EMBL/GenBank/DDBJ whole genome shotgun (WGS) entry which is preliminary data.</text>
</comment>
<gene>
    <name evidence="1" type="ORF">niasHT_012200</name>
</gene>
<sequence length="71" mass="7807">MSREEHVMASVMENCAFKACALGAGTGVLFGLFTVSVDPSYAISKTRPNRLSWCSTRPRTEVAVARRSLRE</sequence>
<name>A0ABD2KU79_9BILA</name>
<evidence type="ECO:0008006" key="3">
    <source>
        <dbReference type="Google" id="ProtNLM"/>
    </source>
</evidence>
<dbReference type="EMBL" id="JBICBT010000650">
    <property type="protein sequence ID" value="KAL3106461.1"/>
    <property type="molecule type" value="Genomic_DNA"/>
</dbReference>
<protein>
    <recommendedName>
        <fullName evidence="3">Mitochondrial import inner membrane translocase subunit TIM22</fullName>
    </recommendedName>
</protein>
<dbReference type="AlphaFoldDB" id="A0ABD2KU79"/>
<reference evidence="1 2" key="1">
    <citation type="submission" date="2024-10" db="EMBL/GenBank/DDBJ databases">
        <authorList>
            <person name="Kim D."/>
        </authorList>
    </citation>
    <scope>NUCLEOTIDE SEQUENCE [LARGE SCALE GENOMIC DNA]</scope>
    <source>
        <strain evidence="1">BH-2024</strain>
    </source>
</reference>
<dbReference type="Proteomes" id="UP001620626">
    <property type="component" value="Unassembled WGS sequence"/>
</dbReference>
<proteinExistence type="predicted"/>
<keyword evidence="2" id="KW-1185">Reference proteome</keyword>